<evidence type="ECO:0000313" key="2">
    <source>
        <dbReference type="Proteomes" id="UP001141259"/>
    </source>
</evidence>
<dbReference type="AlphaFoldDB" id="A0A9X2VLE7"/>
<keyword evidence="2" id="KW-1185">Reference proteome</keyword>
<comment type="caution">
    <text evidence="1">The sequence shown here is derived from an EMBL/GenBank/DDBJ whole genome shotgun (WGS) entry which is preliminary data.</text>
</comment>
<name>A0A9X2VLE7_9PSEU</name>
<gene>
    <name evidence="1" type="ORF">NZH93_17590</name>
</gene>
<protein>
    <submittedName>
        <fullName evidence="1">Uncharacterized protein</fullName>
    </submittedName>
</protein>
<organism evidence="1 2">
    <name type="scientific">Umezawaea endophytica</name>
    <dbReference type="NCBI Taxonomy" id="1654476"/>
    <lineage>
        <taxon>Bacteria</taxon>
        <taxon>Bacillati</taxon>
        <taxon>Actinomycetota</taxon>
        <taxon>Actinomycetes</taxon>
        <taxon>Pseudonocardiales</taxon>
        <taxon>Pseudonocardiaceae</taxon>
        <taxon>Umezawaea</taxon>
    </lineage>
</organism>
<sequence length="172" mass="18939">MGAVARVILIGMFALNPRLRVLFTTLADSLVTEAPEIDLPPNVSLRLALLRGPSARIGGGDSGQLIGQDYRGEPLGFVTFGGVYFPPFAWHLASDKCALLDHEGWADVSHWLNFDSMSEQRLATACDLTLPFVTHPMQHPTHKKSWLMLYAAGITEIVESTDLPRSLLSRLR</sequence>
<proteinExistence type="predicted"/>
<accession>A0A9X2VLE7</accession>
<dbReference type="Proteomes" id="UP001141259">
    <property type="component" value="Unassembled WGS sequence"/>
</dbReference>
<dbReference type="RefSeq" id="WP_259624179.1">
    <property type="nucleotide sequence ID" value="NZ_JANYMP010000007.1"/>
</dbReference>
<dbReference type="EMBL" id="JANYMP010000007">
    <property type="protein sequence ID" value="MCS7478677.1"/>
    <property type="molecule type" value="Genomic_DNA"/>
</dbReference>
<evidence type="ECO:0000313" key="1">
    <source>
        <dbReference type="EMBL" id="MCS7478677.1"/>
    </source>
</evidence>
<reference evidence="1" key="1">
    <citation type="submission" date="2022-08" db="EMBL/GenBank/DDBJ databases">
        <authorList>
            <person name="Tistechok S."/>
            <person name="Samborskyy M."/>
            <person name="Roman I."/>
        </authorList>
    </citation>
    <scope>NUCLEOTIDE SEQUENCE</scope>
    <source>
        <strain evidence="1">DSM 103496</strain>
    </source>
</reference>